<dbReference type="GO" id="GO:0051998">
    <property type="term" value="F:protein carboxyl O-methyltransferase activity"/>
    <property type="evidence" value="ECO:0007669"/>
    <property type="project" value="UniProtKB-UniRule"/>
</dbReference>
<evidence type="ECO:0000313" key="13">
    <source>
        <dbReference type="RefSeq" id="XP_034243804.1"/>
    </source>
</evidence>
<dbReference type="Proteomes" id="UP000515158">
    <property type="component" value="Unplaced"/>
</dbReference>
<feature type="domain" description="Damage-control phosphatase ARMT1-like metal-binding" evidence="11">
    <location>
        <begin position="33"/>
        <end position="422"/>
    </location>
</feature>
<gene>
    <name evidence="13" type="primary">LOC117646748</name>
</gene>
<dbReference type="OrthoDB" id="541375at2759"/>
<evidence type="ECO:0000256" key="4">
    <source>
        <dbReference type="ARBA" id="ARBA00022596"/>
    </source>
</evidence>
<keyword evidence="10" id="KW-0808">Transferase</keyword>
<dbReference type="PANTHER" id="PTHR12260">
    <property type="entry name" value="DAMAGE-CONTROL PHOSPHATASE ARMT1"/>
    <property type="match status" value="1"/>
</dbReference>
<dbReference type="InterPro" id="IPR036075">
    <property type="entry name" value="ARMT-1-like_metal-bd_sf"/>
</dbReference>
<keyword evidence="4" id="KW-0533">Nickel</keyword>
<evidence type="ECO:0000256" key="6">
    <source>
        <dbReference type="ARBA" id="ARBA00022801"/>
    </source>
</evidence>
<dbReference type="EC" id="2.1.1.-" evidence="10"/>
<keyword evidence="5 10" id="KW-0479">Metal-binding</keyword>
<dbReference type="FunCoup" id="A0A6P8ZPB3">
    <property type="interactions" value="866"/>
</dbReference>
<dbReference type="InParanoid" id="A0A6P8ZPB3"/>
<name>A0A6P8ZPB3_THRPL</name>
<keyword evidence="10" id="KW-0489">Methyltransferase</keyword>
<comment type="catalytic activity">
    <reaction evidence="2 10">
        <text>beta-D-fructose 1-phosphate + H2O = D-fructose + phosphate</text>
        <dbReference type="Rhea" id="RHEA:35603"/>
        <dbReference type="ChEBI" id="CHEBI:15377"/>
        <dbReference type="ChEBI" id="CHEBI:37721"/>
        <dbReference type="ChEBI" id="CHEBI:43474"/>
        <dbReference type="ChEBI" id="CHEBI:138881"/>
    </reaction>
</comment>
<evidence type="ECO:0000259" key="11">
    <source>
        <dbReference type="Pfam" id="PF01937"/>
    </source>
</evidence>
<dbReference type="PANTHER" id="PTHR12260:SF6">
    <property type="entry name" value="DAMAGE-CONTROL PHOSPHATASE ARMT1"/>
    <property type="match status" value="1"/>
</dbReference>
<evidence type="ECO:0000256" key="9">
    <source>
        <dbReference type="ARBA" id="ARBA00048809"/>
    </source>
</evidence>
<keyword evidence="6 10" id="KW-0378">Hydrolase</keyword>
<dbReference type="Gene3D" id="3.40.50.10880">
    <property type="entry name" value="Uncharacterised protein PF01937, DUF89, domain 3"/>
    <property type="match status" value="1"/>
</dbReference>
<sequence>MAKASVSDDCIDMVTPWNEYLSAKYKRSFAYHTVRNRLPVTVTQVIDHLSRSKEALVQTYGEGSREEIKQIIGYLSKLKNEMQTNKPLISLEANEVDASDWNNFLNTTEERLGRPLLWFADVWLHIECYLYRRIRESFALTKHLNQYDPFRHQKEEAFTGSLQAISVVGSYLLKLIESDAKIDTEQCVLQFLKLSLWGNRCDLSISGGKDISQVENPLDMISTLDELILVNDLQKVWSALNSTSSGPKIIDIIFDNSGYELFSDLCLAHLLVKLGLANKIRFHGKRVPWFISDVMEHDFHWLIQEMANQTRAPCLSKLSTMWKDFLSSGTWTYLTESFWTLPYSYDAMKQIDPELYNSFEGSKLLIFKGDLNYRKLVGDVFWPHTEKFSVALRGFEPAPLVTLRTIKADVVVGLQPGQAEKVAQKDTDWLVTGKYAVVSCLVK</sequence>
<dbReference type="KEGG" id="tpal:117646748"/>
<dbReference type="InterPro" id="IPR039763">
    <property type="entry name" value="ARMT1"/>
</dbReference>
<dbReference type="GO" id="GO:0046872">
    <property type="term" value="F:metal ion binding"/>
    <property type="evidence" value="ECO:0007669"/>
    <property type="project" value="UniProtKB-UniRule"/>
</dbReference>
<dbReference type="GO" id="GO:0005634">
    <property type="term" value="C:nucleus"/>
    <property type="evidence" value="ECO:0007669"/>
    <property type="project" value="TreeGrafter"/>
</dbReference>
<evidence type="ECO:0000313" key="12">
    <source>
        <dbReference type="Proteomes" id="UP000515158"/>
    </source>
</evidence>
<protein>
    <recommendedName>
        <fullName evidence="10">Sugar phosphate phosphatase</fullName>
        <ecNumber evidence="10">2.1.1.-</ecNumber>
        <ecNumber evidence="10">3.1.3.-</ecNumber>
    </recommendedName>
</protein>
<comment type="similarity">
    <text evidence="3 10">Belongs to the damage-control phosphatase family. Sugar phosphate phosphatase III subfamily.</text>
</comment>
<evidence type="ECO:0000256" key="7">
    <source>
        <dbReference type="ARBA" id="ARBA00023211"/>
    </source>
</evidence>
<dbReference type="EC" id="3.1.3.-" evidence="10"/>
<comment type="domain">
    <text evidence="10">Subfamily III proteins have a conserved RTxK motif about 40-50 residues from the C-terminus; the threonine may be replaced by serine or cysteine.</text>
</comment>
<dbReference type="GO" id="GO:0006974">
    <property type="term" value="P:DNA damage response"/>
    <property type="evidence" value="ECO:0007669"/>
    <property type="project" value="TreeGrafter"/>
</dbReference>
<dbReference type="GO" id="GO:0032259">
    <property type="term" value="P:methylation"/>
    <property type="evidence" value="ECO:0007669"/>
    <property type="project" value="UniProtKB-KW"/>
</dbReference>
<evidence type="ECO:0000256" key="1">
    <source>
        <dbReference type="ARBA" id="ARBA00000807"/>
    </source>
</evidence>
<evidence type="ECO:0000256" key="8">
    <source>
        <dbReference type="ARBA" id="ARBA00045980"/>
    </source>
</evidence>
<dbReference type="SUPFAM" id="SSF111321">
    <property type="entry name" value="AF1104-like"/>
    <property type="match status" value="1"/>
</dbReference>
<evidence type="ECO:0000256" key="3">
    <source>
        <dbReference type="ARBA" id="ARBA00009519"/>
    </source>
</evidence>
<comment type="catalytic activity">
    <reaction evidence="1 10">
        <text>L-glutamyl-[protein] + S-adenosyl-L-methionine = [protein]-L-glutamate 5-O-methyl ester + S-adenosyl-L-homocysteine</text>
        <dbReference type="Rhea" id="RHEA:24452"/>
        <dbReference type="Rhea" id="RHEA-COMP:10208"/>
        <dbReference type="Rhea" id="RHEA-COMP:10311"/>
        <dbReference type="ChEBI" id="CHEBI:29973"/>
        <dbReference type="ChEBI" id="CHEBI:57856"/>
        <dbReference type="ChEBI" id="CHEBI:59789"/>
        <dbReference type="ChEBI" id="CHEBI:82795"/>
    </reaction>
</comment>
<dbReference type="GO" id="GO:0016462">
    <property type="term" value="F:pyrophosphatase activity"/>
    <property type="evidence" value="ECO:0007669"/>
    <property type="project" value="UniProtKB-ARBA"/>
</dbReference>
<dbReference type="GeneID" id="117646748"/>
<dbReference type="GO" id="GO:0016791">
    <property type="term" value="F:phosphatase activity"/>
    <property type="evidence" value="ECO:0007669"/>
    <property type="project" value="TreeGrafter"/>
</dbReference>
<dbReference type="GO" id="GO:0030643">
    <property type="term" value="P:intracellular phosphate ion homeostasis"/>
    <property type="evidence" value="ECO:0007669"/>
    <property type="project" value="UniProtKB-ARBA"/>
</dbReference>
<comment type="function">
    <text evidence="8 10">Metal-dependent phosphatase that shows phosphatase activity against several substrates, including fructose-1-phosphate and fructose-6-phosphate. Its preference for fructose-1-phosphate, a strong glycating agent that causes DNA damage rather than a canonical yeast metabolite, suggests a damage-control function in hexose phosphate metabolism. Has also been shown to have O-methyltransferase activity that methylates glutamate residues of target proteins to form gamma-glutamyl methyl ester residues. Possibly methylates PCNA, suggesting it is involved in the DNA damage response.</text>
</comment>
<dbReference type="InterPro" id="IPR002791">
    <property type="entry name" value="ARMT1-like_metal-bd"/>
</dbReference>
<keyword evidence="7 10" id="KW-0464">Manganese</keyword>
<dbReference type="FunFam" id="1.20.930.60:FF:000002">
    <property type="entry name" value="Protein-glutamate O-methyltransferase C1393.13"/>
    <property type="match status" value="1"/>
</dbReference>
<dbReference type="Gene3D" id="1.20.930.60">
    <property type="match status" value="1"/>
</dbReference>
<reference evidence="13" key="1">
    <citation type="submission" date="2025-08" db="UniProtKB">
        <authorList>
            <consortium name="RefSeq"/>
        </authorList>
    </citation>
    <scope>IDENTIFICATION</scope>
    <source>
        <tissue evidence="13">Total insect</tissue>
    </source>
</reference>
<comment type="cofactor">
    <cofactor evidence="10">
        <name>Mn(2+)</name>
        <dbReference type="ChEBI" id="CHEBI:29035"/>
    </cofactor>
    <cofactor evidence="10">
        <name>Ni(2+)</name>
        <dbReference type="ChEBI" id="CHEBI:49786"/>
    </cofactor>
</comment>
<comment type="catalytic activity">
    <reaction evidence="9 10">
        <text>beta-D-fructose 6-phosphate = dihydroxyacetone + D-glyceraldehyde 3-phosphate</text>
        <dbReference type="Rhea" id="RHEA:28002"/>
        <dbReference type="ChEBI" id="CHEBI:16016"/>
        <dbReference type="ChEBI" id="CHEBI:57634"/>
        <dbReference type="ChEBI" id="CHEBI:59776"/>
    </reaction>
</comment>
<evidence type="ECO:0000256" key="5">
    <source>
        <dbReference type="ARBA" id="ARBA00022723"/>
    </source>
</evidence>
<evidence type="ECO:0000256" key="10">
    <source>
        <dbReference type="RuleBase" id="RU367030"/>
    </source>
</evidence>
<dbReference type="FunFam" id="3.40.50.10880:FF:000005">
    <property type="entry name" value="DUF89-domain-containing protein"/>
    <property type="match status" value="1"/>
</dbReference>
<dbReference type="AlphaFoldDB" id="A0A6P8ZPB3"/>
<keyword evidence="12" id="KW-1185">Reference proteome</keyword>
<dbReference type="Pfam" id="PF01937">
    <property type="entry name" value="ARMT1-like_dom"/>
    <property type="match status" value="1"/>
</dbReference>
<organism evidence="13">
    <name type="scientific">Thrips palmi</name>
    <name type="common">Melon thrips</name>
    <dbReference type="NCBI Taxonomy" id="161013"/>
    <lineage>
        <taxon>Eukaryota</taxon>
        <taxon>Metazoa</taxon>
        <taxon>Ecdysozoa</taxon>
        <taxon>Arthropoda</taxon>
        <taxon>Hexapoda</taxon>
        <taxon>Insecta</taxon>
        <taxon>Pterygota</taxon>
        <taxon>Neoptera</taxon>
        <taxon>Paraneoptera</taxon>
        <taxon>Thysanoptera</taxon>
        <taxon>Terebrantia</taxon>
        <taxon>Thripoidea</taxon>
        <taxon>Thripidae</taxon>
        <taxon>Thrips</taxon>
    </lineage>
</organism>
<accession>A0A6P8ZPB3</accession>
<dbReference type="RefSeq" id="XP_034243804.1">
    <property type="nucleotide sequence ID" value="XM_034387913.1"/>
</dbReference>
<evidence type="ECO:0000256" key="2">
    <source>
        <dbReference type="ARBA" id="ARBA00001326"/>
    </source>
</evidence>
<proteinExistence type="inferred from homology"/>